<dbReference type="EMBL" id="STGV01000004">
    <property type="protein sequence ID" value="THV22492.1"/>
    <property type="molecule type" value="Genomic_DNA"/>
</dbReference>
<evidence type="ECO:0000313" key="4">
    <source>
        <dbReference type="EMBL" id="THV22492.1"/>
    </source>
</evidence>
<dbReference type="PROSITE" id="PS00061">
    <property type="entry name" value="ADH_SHORT"/>
    <property type="match status" value="1"/>
</dbReference>
<reference evidence="4 5" key="1">
    <citation type="submission" date="2019-04" db="EMBL/GenBank/DDBJ databases">
        <title>Genome sequence of strain shin9-1.</title>
        <authorList>
            <person name="Gao J."/>
            <person name="Sun J."/>
        </authorList>
    </citation>
    <scope>NUCLEOTIDE SEQUENCE [LARGE SCALE GENOMIC DNA]</scope>
    <source>
        <strain evidence="5">shin9-1</strain>
    </source>
</reference>
<sequence>MPICTGTAGKSVRSIIVTGCSTGIGAYCARALKRDGWQVFATVRKTEDGDALKSEGIDVFLMDYTDPASIEALVASVFERTDGRLDALFNNGAYGQPGAVEDLPTDALRAQFETNLFGWHDLTRRVIPTMRAQGSGRIVQCSSILGLLPYRWRGAYTASKYALEGLSLTLRMELEGSGVQVSLIEPGPIESRFTANALTHIRQAIDLEGSVHAEDYRRQLARLQGTGPINRSKLGPEAVYDVLTHALTARRARPHYLVTKPAKQGALLKRLLPADLFYRLMRSLD</sequence>
<dbReference type="CDD" id="cd05374">
    <property type="entry name" value="17beta-HSD-like_SDR_c"/>
    <property type="match status" value="1"/>
</dbReference>
<organism evidence="4 5">
    <name type="scientific">Peteryoungia ipomoeae</name>
    <dbReference type="NCBI Taxonomy" id="1210932"/>
    <lineage>
        <taxon>Bacteria</taxon>
        <taxon>Pseudomonadati</taxon>
        <taxon>Pseudomonadota</taxon>
        <taxon>Alphaproteobacteria</taxon>
        <taxon>Hyphomicrobiales</taxon>
        <taxon>Rhizobiaceae</taxon>
        <taxon>Peteryoungia</taxon>
    </lineage>
</organism>
<dbReference type="Gene3D" id="3.40.50.720">
    <property type="entry name" value="NAD(P)-binding Rossmann-like Domain"/>
    <property type="match status" value="1"/>
</dbReference>
<evidence type="ECO:0000256" key="2">
    <source>
        <dbReference type="ARBA" id="ARBA00023002"/>
    </source>
</evidence>
<gene>
    <name evidence="4" type="ORF">FAA97_14555</name>
</gene>
<dbReference type="InterPro" id="IPR002347">
    <property type="entry name" value="SDR_fam"/>
</dbReference>
<dbReference type="NCBIfam" id="NF004649">
    <property type="entry name" value="PRK05993.1"/>
    <property type="match status" value="1"/>
</dbReference>
<evidence type="ECO:0000256" key="3">
    <source>
        <dbReference type="RuleBase" id="RU000363"/>
    </source>
</evidence>
<dbReference type="OrthoDB" id="9793825at2"/>
<keyword evidence="5" id="KW-1185">Reference proteome</keyword>
<dbReference type="GO" id="GO:0016491">
    <property type="term" value="F:oxidoreductase activity"/>
    <property type="evidence" value="ECO:0007669"/>
    <property type="project" value="UniProtKB-KW"/>
</dbReference>
<dbReference type="PANTHER" id="PTHR44169">
    <property type="entry name" value="NADPH-DEPENDENT 1-ACYLDIHYDROXYACETONE PHOSPHATE REDUCTASE"/>
    <property type="match status" value="1"/>
</dbReference>
<evidence type="ECO:0000256" key="1">
    <source>
        <dbReference type="ARBA" id="ARBA00006484"/>
    </source>
</evidence>
<comment type="caution">
    <text evidence="4">The sequence shown here is derived from an EMBL/GenBank/DDBJ whole genome shotgun (WGS) entry which is preliminary data.</text>
</comment>
<keyword evidence="2" id="KW-0560">Oxidoreductase</keyword>
<dbReference type="InterPro" id="IPR036291">
    <property type="entry name" value="NAD(P)-bd_dom_sf"/>
</dbReference>
<dbReference type="InterPro" id="IPR020904">
    <property type="entry name" value="Sc_DH/Rdtase_CS"/>
</dbReference>
<name>A0A4S8P1D7_9HYPH</name>
<proteinExistence type="inferred from homology"/>
<dbReference type="Proteomes" id="UP000308828">
    <property type="component" value="Unassembled WGS sequence"/>
</dbReference>
<dbReference type="PRINTS" id="PR00080">
    <property type="entry name" value="SDRFAMILY"/>
</dbReference>
<dbReference type="PANTHER" id="PTHR44169:SF6">
    <property type="entry name" value="NADPH-DEPENDENT 1-ACYLDIHYDROXYACETONE PHOSPHATE REDUCTASE"/>
    <property type="match status" value="1"/>
</dbReference>
<protein>
    <submittedName>
        <fullName evidence="4">SDR family oxidoreductase</fullName>
    </submittedName>
</protein>
<accession>A0A4S8P1D7</accession>
<dbReference type="SUPFAM" id="SSF51735">
    <property type="entry name" value="NAD(P)-binding Rossmann-fold domains"/>
    <property type="match status" value="1"/>
</dbReference>
<comment type="similarity">
    <text evidence="1 3">Belongs to the short-chain dehydrogenases/reductases (SDR) family.</text>
</comment>
<dbReference type="AlphaFoldDB" id="A0A4S8P1D7"/>
<evidence type="ECO:0000313" key="5">
    <source>
        <dbReference type="Proteomes" id="UP000308828"/>
    </source>
</evidence>
<dbReference type="Pfam" id="PF00106">
    <property type="entry name" value="adh_short"/>
    <property type="match status" value="1"/>
</dbReference>
<dbReference type="PRINTS" id="PR00081">
    <property type="entry name" value="GDHRDH"/>
</dbReference>